<dbReference type="EMBL" id="JBHTIR010003828">
    <property type="protein sequence ID" value="MFD0855863.1"/>
    <property type="molecule type" value="Genomic_DNA"/>
</dbReference>
<dbReference type="Proteomes" id="UP001597083">
    <property type="component" value="Unassembled WGS sequence"/>
</dbReference>
<sequence>MEDDLDACMALAVSRNWGREEHKWRLLFEVGRVYGVDDAENGGLAGTVVATPYGRGNSAISMVLVAERYERQGLGGRLTAHAVKESGTAGACLTATEYGRVVYERLGFRGISKCVTYKGEVSRQPGAPRASSSCTPVTAADERDVLTLDEEAFGASRAVLYPRLFTFSEDFRVARDDNGTLLGFGGAWLNDTYLVIGPVAARDADTALGIVEALVSSPGMAGMTVRLDIDERHPELIKWAEDAGLKVAFTTTVMEYGEPVPGDPALLFLPVMQALG</sequence>
<dbReference type="InterPro" id="IPR052729">
    <property type="entry name" value="Acyl/Acetyltrans_Enzymes"/>
</dbReference>
<keyword evidence="3" id="KW-1185">Reference proteome</keyword>
<accession>A0ABW3CNB0</accession>
<keyword evidence="2" id="KW-0808">Transferase</keyword>
<dbReference type="EC" id="2.3.1.-" evidence="2"/>
<reference evidence="3" key="1">
    <citation type="journal article" date="2019" name="Int. J. Syst. Evol. Microbiol.">
        <title>The Global Catalogue of Microorganisms (GCM) 10K type strain sequencing project: providing services to taxonomists for standard genome sequencing and annotation.</title>
        <authorList>
            <consortium name="The Broad Institute Genomics Platform"/>
            <consortium name="The Broad Institute Genome Sequencing Center for Infectious Disease"/>
            <person name="Wu L."/>
            <person name="Ma J."/>
        </authorList>
    </citation>
    <scope>NUCLEOTIDE SEQUENCE [LARGE SCALE GENOMIC DNA]</scope>
    <source>
        <strain evidence="3">JCM 31696</strain>
    </source>
</reference>
<evidence type="ECO:0000313" key="3">
    <source>
        <dbReference type="Proteomes" id="UP001597083"/>
    </source>
</evidence>
<dbReference type="GO" id="GO:0016746">
    <property type="term" value="F:acyltransferase activity"/>
    <property type="evidence" value="ECO:0007669"/>
    <property type="project" value="UniProtKB-KW"/>
</dbReference>
<dbReference type="PROSITE" id="PS51186">
    <property type="entry name" value="GNAT"/>
    <property type="match status" value="1"/>
</dbReference>
<dbReference type="Pfam" id="PF18014">
    <property type="entry name" value="Acetyltransf_18"/>
    <property type="match status" value="1"/>
</dbReference>
<dbReference type="Gene3D" id="3.40.630.30">
    <property type="match status" value="1"/>
</dbReference>
<protein>
    <submittedName>
        <fullName evidence="2">GNAT family N-acetyltransferase</fullName>
        <ecNumber evidence="2">2.3.1.-</ecNumber>
    </submittedName>
</protein>
<dbReference type="InterPro" id="IPR016181">
    <property type="entry name" value="Acyl_CoA_acyltransferase"/>
</dbReference>
<evidence type="ECO:0000313" key="2">
    <source>
        <dbReference type="EMBL" id="MFD0855863.1"/>
    </source>
</evidence>
<proteinExistence type="predicted"/>
<dbReference type="Pfam" id="PF13508">
    <property type="entry name" value="Acetyltransf_7"/>
    <property type="match status" value="1"/>
</dbReference>
<feature type="domain" description="N-acetyltransferase" evidence="1">
    <location>
        <begin position="1"/>
        <end position="128"/>
    </location>
</feature>
<evidence type="ECO:0000259" key="1">
    <source>
        <dbReference type="PROSITE" id="PS51186"/>
    </source>
</evidence>
<organism evidence="2 3">
    <name type="scientific">Actinomadura adrarensis</name>
    <dbReference type="NCBI Taxonomy" id="1819600"/>
    <lineage>
        <taxon>Bacteria</taxon>
        <taxon>Bacillati</taxon>
        <taxon>Actinomycetota</taxon>
        <taxon>Actinomycetes</taxon>
        <taxon>Streptosporangiales</taxon>
        <taxon>Thermomonosporaceae</taxon>
        <taxon>Actinomadura</taxon>
    </lineage>
</organism>
<comment type="caution">
    <text evidence="2">The sequence shown here is derived from an EMBL/GenBank/DDBJ whole genome shotgun (WGS) entry which is preliminary data.</text>
</comment>
<gene>
    <name evidence="2" type="ORF">ACFQ07_26715</name>
</gene>
<name>A0ABW3CNB0_9ACTN</name>
<dbReference type="Gene3D" id="3.40.630.90">
    <property type="match status" value="1"/>
</dbReference>
<dbReference type="PANTHER" id="PTHR47237">
    <property type="entry name" value="SLL0310 PROTEIN"/>
    <property type="match status" value="1"/>
</dbReference>
<dbReference type="InterPro" id="IPR000182">
    <property type="entry name" value="GNAT_dom"/>
</dbReference>
<dbReference type="PANTHER" id="PTHR47237:SF2">
    <property type="entry name" value="BLL4206 PROTEIN"/>
    <property type="match status" value="1"/>
</dbReference>
<keyword evidence="2" id="KW-0012">Acyltransferase</keyword>
<dbReference type="InterPro" id="IPR041496">
    <property type="entry name" value="YitH/HolE_GNAT"/>
</dbReference>
<dbReference type="SUPFAM" id="SSF55729">
    <property type="entry name" value="Acyl-CoA N-acyltransferases (Nat)"/>
    <property type="match status" value="1"/>
</dbReference>